<keyword evidence="2" id="KW-1185">Reference proteome</keyword>
<reference evidence="1" key="1">
    <citation type="journal article" date="2023" name="Genome Biol. Evol.">
        <title>First Whole Genome Sequence and Flow Cytometry Genome Size Data for the Lichen-Forming Fungus Ramalina farinacea (Ascomycota).</title>
        <authorList>
            <person name="Llewellyn T."/>
            <person name="Mian S."/>
            <person name="Hill R."/>
            <person name="Leitch I.J."/>
            <person name="Gaya E."/>
        </authorList>
    </citation>
    <scope>NUCLEOTIDE SEQUENCE</scope>
    <source>
        <strain evidence="1">LIQ254RAFAR</strain>
    </source>
</reference>
<comment type="caution">
    <text evidence="1">The sequence shown here is derived from an EMBL/GenBank/DDBJ whole genome shotgun (WGS) entry which is preliminary data.</text>
</comment>
<dbReference type="Gene3D" id="3.40.50.150">
    <property type="entry name" value="Vaccinia Virus protein VP39"/>
    <property type="match status" value="1"/>
</dbReference>
<dbReference type="Proteomes" id="UP001161017">
    <property type="component" value="Unassembled WGS sequence"/>
</dbReference>
<protein>
    <submittedName>
        <fullName evidence="1">Protein-lysine N-methyltransferase rrg1</fullName>
    </submittedName>
</protein>
<evidence type="ECO:0000313" key="2">
    <source>
        <dbReference type="Proteomes" id="UP001161017"/>
    </source>
</evidence>
<gene>
    <name evidence="1" type="primary">rrg1</name>
    <name evidence="1" type="ORF">OHK93_001602</name>
</gene>
<dbReference type="PANTHER" id="PTHR14614">
    <property type="entry name" value="HEPATOCELLULAR CARCINOMA-ASSOCIATED ANTIGEN"/>
    <property type="match status" value="1"/>
</dbReference>
<dbReference type="PANTHER" id="PTHR14614:SF156">
    <property type="entry name" value="PROTEIN-LYSINE N-METHYLTRANSFERASE EFM2"/>
    <property type="match status" value="1"/>
</dbReference>
<organism evidence="1 2">
    <name type="scientific">Ramalina farinacea</name>
    <dbReference type="NCBI Taxonomy" id="258253"/>
    <lineage>
        <taxon>Eukaryota</taxon>
        <taxon>Fungi</taxon>
        <taxon>Dikarya</taxon>
        <taxon>Ascomycota</taxon>
        <taxon>Pezizomycotina</taxon>
        <taxon>Lecanoromycetes</taxon>
        <taxon>OSLEUM clade</taxon>
        <taxon>Lecanoromycetidae</taxon>
        <taxon>Lecanorales</taxon>
        <taxon>Lecanorineae</taxon>
        <taxon>Ramalinaceae</taxon>
        <taxon>Ramalina</taxon>
    </lineage>
</organism>
<proteinExistence type="predicted"/>
<name>A0AA43QRV7_9LECA</name>
<dbReference type="GO" id="GO:0005829">
    <property type="term" value="C:cytosol"/>
    <property type="evidence" value="ECO:0007669"/>
    <property type="project" value="TreeGrafter"/>
</dbReference>
<dbReference type="SUPFAM" id="SSF53335">
    <property type="entry name" value="S-adenosyl-L-methionine-dependent methyltransferases"/>
    <property type="match status" value="1"/>
</dbReference>
<dbReference type="InterPro" id="IPR019410">
    <property type="entry name" value="Methyltransf_16"/>
</dbReference>
<accession>A0AA43QRV7</accession>
<dbReference type="InterPro" id="IPR029063">
    <property type="entry name" value="SAM-dependent_MTases_sf"/>
</dbReference>
<dbReference type="GO" id="GO:0008757">
    <property type="term" value="F:S-adenosylmethionine-dependent methyltransferase activity"/>
    <property type="evidence" value="ECO:0007669"/>
    <property type="project" value="UniProtKB-ARBA"/>
</dbReference>
<sequence length="357" mass="39873">MSEDVSPSQLTVLDLPQIYTKPPFSAIHSTLASLTLHPESWSTPSSFHALPPINEEGIPAYLTRLISSPLAWLSSDAEREEIWEAASKRLSERSGRSGMSSLRRTFKIPRSSEPSEAEEMDIRIHEPGLVNDQLGHKTWLGAFVLAKLLPRLLPRYFALGREDCNGASEGAGGSQQRRLRILELGAGTGLAGIAAAALYRKRVEVHMTDLPEIVPNLRANIFQNSLLLSDGAHVSADVLDWSDLPSSEDLKGEEEMYDCILAADSLYGPEHPPILTDTIAVYLEKRKEAKVFTVLPFREMELDYHGELREQMATKGFRVLEEGEEVGVEDWYNSGANGAERAEVRCWWCVWGWQCFH</sequence>
<dbReference type="Pfam" id="PF10294">
    <property type="entry name" value="Methyltransf_16"/>
    <property type="match status" value="1"/>
</dbReference>
<evidence type="ECO:0000313" key="1">
    <source>
        <dbReference type="EMBL" id="MDI1490399.1"/>
    </source>
</evidence>
<dbReference type="EMBL" id="JAPUFD010000011">
    <property type="protein sequence ID" value="MDI1490399.1"/>
    <property type="molecule type" value="Genomic_DNA"/>
</dbReference>
<dbReference type="AlphaFoldDB" id="A0AA43QRV7"/>